<evidence type="ECO:0000313" key="1">
    <source>
        <dbReference type="EMBL" id="KAK5949812.1"/>
    </source>
</evidence>
<keyword evidence="2" id="KW-1185">Reference proteome</keyword>
<dbReference type="Gene3D" id="3.90.70.10">
    <property type="entry name" value="Cysteine proteinases"/>
    <property type="match status" value="1"/>
</dbReference>
<accession>A0AAN8EFX0</accession>
<dbReference type="InterPro" id="IPR038765">
    <property type="entry name" value="Papain-like_cys_pep_sf"/>
</dbReference>
<protein>
    <recommendedName>
        <fullName evidence="3">Peptidase C1A papain C-terminal domain-containing protein</fullName>
    </recommendedName>
</protein>
<evidence type="ECO:0008006" key="3">
    <source>
        <dbReference type="Google" id="ProtNLM"/>
    </source>
</evidence>
<dbReference type="AlphaFoldDB" id="A0AAN8EFX0"/>
<proteinExistence type="predicted"/>
<name>A0AAN8EFX0_9EURO</name>
<dbReference type="CDD" id="cd02619">
    <property type="entry name" value="Peptidase_C1"/>
    <property type="match status" value="1"/>
</dbReference>
<dbReference type="EMBL" id="JAKLMC020000032">
    <property type="protein sequence ID" value="KAK5949812.1"/>
    <property type="molecule type" value="Genomic_DNA"/>
</dbReference>
<evidence type="ECO:0000313" key="2">
    <source>
        <dbReference type="Proteomes" id="UP001316803"/>
    </source>
</evidence>
<sequence>MADTQTPLNAQSTFGTGWAEERFDGRDKYYVPQRFVDTDAQSGINLRNHSAWGKYFPSWFYNQGSWGTCVANASAMCFIYEWNKQGLPSFNPSRLFIYFNARKLAYDVWHTPALNPFNTNRELGSHVRMAFKGLDNFGVPDEKYWDYIEDNFAKDPVAKADTEALKQRTVQYERLDPDNPEEIAFRLKPHERETIGNLTLLRLRQCIAEGHPVVFGFYAYEDFKTSWVQPHPGDDSQGIWSFKALPKDNQVRGPFDGHAVLAIGFDDAKQRILCQNSWGAGPGISWGDGKGVFWLGYDWIRDYEATSDFWMMRLLVNEASAVPTPHPGPHADTGPEPSGRKVTVNFSDNQSGANVNVDVSVNQGERNVQGLLVNTTVAKQGYLTSIELRGNAAGVVANVKKDGKVLGTAKEGGYVQFGRVELEGVTVDVGGA</sequence>
<reference evidence="1 2" key="1">
    <citation type="submission" date="2022-12" db="EMBL/GenBank/DDBJ databases">
        <title>Genomic features and morphological characterization of a novel Knufia sp. strain isolated from spacecraft assembly facility.</title>
        <authorList>
            <person name="Teixeira M."/>
            <person name="Chander A.M."/>
            <person name="Stajich J.E."/>
            <person name="Venkateswaran K."/>
        </authorList>
    </citation>
    <scope>NUCLEOTIDE SEQUENCE [LARGE SCALE GENOMIC DNA]</scope>
    <source>
        <strain evidence="1 2">FJI-L2-BK-P2</strain>
    </source>
</reference>
<gene>
    <name evidence="1" type="ORF">OHC33_009201</name>
</gene>
<organism evidence="1 2">
    <name type="scientific">Knufia fluminis</name>
    <dbReference type="NCBI Taxonomy" id="191047"/>
    <lineage>
        <taxon>Eukaryota</taxon>
        <taxon>Fungi</taxon>
        <taxon>Dikarya</taxon>
        <taxon>Ascomycota</taxon>
        <taxon>Pezizomycotina</taxon>
        <taxon>Eurotiomycetes</taxon>
        <taxon>Chaetothyriomycetidae</taxon>
        <taxon>Chaetothyriales</taxon>
        <taxon>Trichomeriaceae</taxon>
        <taxon>Knufia</taxon>
    </lineage>
</organism>
<dbReference type="SUPFAM" id="SSF54001">
    <property type="entry name" value="Cysteine proteinases"/>
    <property type="match status" value="1"/>
</dbReference>
<dbReference type="Proteomes" id="UP001316803">
    <property type="component" value="Unassembled WGS sequence"/>
</dbReference>
<comment type="caution">
    <text evidence="1">The sequence shown here is derived from an EMBL/GenBank/DDBJ whole genome shotgun (WGS) entry which is preliminary data.</text>
</comment>